<dbReference type="Pfam" id="PF18962">
    <property type="entry name" value="Por_Secre_tail"/>
    <property type="match status" value="1"/>
</dbReference>
<dbReference type="PROSITE" id="PS51318">
    <property type="entry name" value="TAT"/>
    <property type="match status" value="1"/>
</dbReference>
<protein>
    <submittedName>
        <fullName evidence="4">DUF4394 domain-containing protein</fullName>
    </submittedName>
</protein>
<evidence type="ECO:0000256" key="1">
    <source>
        <dbReference type="SAM" id="SignalP"/>
    </source>
</evidence>
<feature type="chain" id="PRO_5045046813" evidence="1">
    <location>
        <begin position="39"/>
        <end position="1210"/>
    </location>
</feature>
<feature type="domain" description="Secretion system C-terminal sorting" evidence="3">
    <location>
        <begin position="1132"/>
        <end position="1209"/>
    </location>
</feature>
<comment type="caution">
    <text evidence="4">The sequence shown here is derived from an EMBL/GenBank/DDBJ whole genome shotgun (WGS) entry which is preliminary data.</text>
</comment>
<evidence type="ECO:0000313" key="5">
    <source>
        <dbReference type="Proteomes" id="UP000606003"/>
    </source>
</evidence>
<proteinExistence type="predicted"/>
<dbReference type="Pfam" id="PF14339">
    <property type="entry name" value="DUF4394"/>
    <property type="match status" value="2"/>
</dbReference>
<accession>A0ABR8JUM0</accession>
<keyword evidence="1" id="KW-0732">Signal</keyword>
<reference evidence="4 5" key="1">
    <citation type="submission" date="2020-09" db="EMBL/GenBank/DDBJ databases">
        <authorList>
            <person name="Kim M.K."/>
        </authorList>
    </citation>
    <scope>NUCLEOTIDE SEQUENCE [LARGE SCALE GENOMIC DNA]</scope>
    <source>
        <strain evidence="4 5">BT189</strain>
    </source>
</reference>
<dbReference type="InterPro" id="IPR025507">
    <property type="entry name" value="DUF4394"/>
</dbReference>
<keyword evidence="5" id="KW-1185">Reference proteome</keyword>
<evidence type="ECO:0000313" key="4">
    <source>
        <dbReference type="EMBL" id="MBD2723664.1"/>
    </source>
</evidence>
<name>A0ABR8JUM0_9BACT</name>
<dbReference type="Proteomes" id="UP000606003">
    <property type="component" value="Unassembled WGS sequence"/>
</dbReference>
<dbReference type="RefSeq" id="WP_190926589.1">
    <property type="nucleotide sequence ID" value="NZ_JACXAC010000005.1"/>
</dbReference>
<organism evidence="4 5">
    <name type="scientific">Hymenobacter armeniacus</name>
    <dbReference type="NCBI Taxonomy" id="2771358"/>
    <lineage>
        <taxon>Bacteria</taxon>
        <taxon>Pseudomonadati</taxon>
        <taxon>Bacteroidota</taxon>
        <taxon>Cytophagia</taxon>
        <taxon>Cytophagales</taxon>
        <taxon>Hymenobacteraceae</taxon>
        <taxon>Hymenobacter</taxon>
    </lineage>
</organism>
<feature type="signal peptide" evidence="1">
    <location>
        <begin position="1"/>
        <end position="38"/>
    </location>
</feature>
<dbReference type="InterPro" id="IPR026444">
    <property type="entry name" value="Secre_tail"/>
</dbReference>
<evidence type="ECO:0000259" key="2">
    <source>
        <dbReference type="Pfam" id="PF14339"/>
    </source>
</evidence>
<feature type="domain" description="DUF4394" evidence="2">
    <location>
        <begin position="88"/>
        <end position="315"/>
    </location>
</feature>
<evidence type="ECO:0000259" key="3">
    <source>
        <dbReference type="Pfam" id="PF18962"/>
    </source>
</evidence>
<sequence>MFKHLLSPLAARQRFRRLTGAAALGAGLLLGATPGAQAQTVYGLGTATNSVIVPAGSQGLITINLTTGMTNTLSPTPIVYASPTDNLPLVGLDFRPATGGLYALGYDGVNQAQLYTVDPATGLTTAVAAKFALALGAAPVRIGFDFNPTVDRIRVVSSTGADFRLNPITGGVAATDTNLAYAAGDANAGTTPRVGAAAYTNSVAGPLPLNTQLYDIDEQNNDTQIGYLTIQSPPNNGTLNTVGELRLGSFGISTARGFDLDIYFNPTTGQNVGYLEEVNGTGGSNLYTLNLGTGQATLVGNTVPAAAAFEIRDIAAQPSATAPATTGQLLYAVSGGQLVSFYSDSPSLLRSTIALGALNAGETLAGMDFRPLTGELYALGYNATAATGRLYTVNLGTGALTPIGSGPVSLALGGANDRIGFDFNPTVDRIRVVSTNRADFRLNPITGGIAATDGTLTAGPVISAAAYINNQAPTNATTLYDYDATNSNLYIQNPPNNGTLVLVGASGLAAPTTPRGADFDIFNTPTTTTNAAYLLTNTGASIDDQLFTLDLATGAATLKGTVGNGGDVSGLAAFIPTGSLLTWTGATSTDWGTATNWTPNQVPLASNDVVIGAAANQPVVSNAQQARTVTLNAGATLTTANGGNLSVVGNFTNAAGTVAGAGSGLVTLNGAAAQTIAGPALSTFPNLSVGTAGAATTGPVAIQRGLTVSGSLAIGSGQAFTLLSGASGTAYVVNTGGTVSGTATVQRYIDPSLNGGVGYRHYSSPVANSTVADLATAGFTPVVNPNYNTVGNTVTPFPTVFAYDETRVSTSGNAGSIDFDKGFFSPGSTGDALEVTRGYTVNINANQLVDFVGTLNNGTSPLTAAGLTRGAQTQSGFHLRGNPFPSPLNWTAMVSNGRLSNVDNALYVFKSSGQYTGSYASYVNGVGTNGGTNIVPLGQGFFVRASTAGTSGSVTFTNQERVATFDNTPFQRGANDIRPQLTLALSNAKARVQATVYVEQGATASFDRAFDASFLPGSNGLTLATEAGAEALAINGLPELTGADVVVPLLVSAATAGTYALTVDDLANVPANYRVYLRDALTGAYTDLAATPSVSLTLTANAAAGGRYAVVFSTQNRVLATAPAALAQLASVYPNPARGAATLMLPVALRGQQATAVAVVDNLGRTVLTRTLAAGSADALELPLSGLAAGVYSVQARTAAGLVVKRLVVE</sequence>
<dbReference type="EMBL" id="JACXAC010000005">
    <property type="protein sequence ID" value="MBD2723664.1"/>
    <property type="molecule type" value="Genomic_DNA"/>
</dbReference>
<gene>
    <name evidence="4" type="ORF">IC234_16170</name>
</gene>
<feature type="domain" description="DUF4394" evidence="2">
    <location>
        <begin position="337"/>
        <end position="572"/>
    </location>
</feature>
<dbReference type="NCBIfam" id="TIGR04183">
    <property type="entry name" value="Por_Secre_tail"/>
    <property type="match status" value="1"/>
</dbReference>
<dbReference type="InterPro" id="IPR006311">
    <property type="entry name" value="TAT_signal"/>
</dbReference>